<dbReference type="PANTHER" id="PTHR30055">
    <property type="entry name" value="HTH-TYPE TRANSCRIPTIONAL REGULATOR RUTR"/>
    <property type="match status" value="1"/>
</dbReference>
<proteinExistence type="predicted"/>
<evidence type="ECO:0000256" key="2">
    <source>
        <dbReference type="ARBA" id="ARBA00023125"/>
    </source>
</evidence>
<feature type="domain" description="HTH tetR-type" evidence="6">
    <location>
        <begin position="51"/>
        <end position="111"/>
    </location>
</feature>
<dbReference type="InterPro" id="IPR009057">
    <property type="entry name" value="Homeodomain-like_sf"/>
</dbReference>
<dbReference type="PROSITE" id="PS50977">
    <property type="entry name" value="HTH_TETR_2"/>
    <property type="match status" value="1"/>
</dbReference>
<feature type="region of interest" description="Disordered" evidence="5">
    <location>
        <begin position="230"/>
        <end position="250"/>
    </location>
</feature>
<accession>A0ABY3WF35</accession>
<dbReference type="EMBL" id="CP093327">
    <property type="protein sequence ID" value="UNK47808.1"/>
    <property type="molecule type" value="Genomic_DNA"/>
</dbReference>
<dbReference type="SUPFAM" id="SSF46689">
    <property type="entry name" value="Homeodomain-like"/>
    <property type="match status" value="1"/>
</dbReference>
<name>A0ABY3WF35_9MICC</name>
<evidence type="ECO:0000256" key="5">
    <source>
        <dbReference type="SAM" id="MobiDB-lite"/>
    </source>
</evidence>
<keyword evidence="8" id="KW-1185">Reference proteome</keyword>
<evidence type="ECO:0000313" key="7">
    <source>
        <dbReference type="EMBL" id="UNK47808.1"/>
    </source>
</evidence>
<gene>
    <name evidence="7" type="ORF">MNQ99_18975</name>
</gene>
<dbReference type="InterPro" id="IPR001647">
    <property type="entry name" value="HTH_TetR"/>
</dbReference>
<protein>
    <submittedName>
        <fullName evidence="7">TetR/AcrR family transcriptional regulator</fullName>
    </submittedName>
</protein>
<dbReference type="Gene3D" id="1.10.357.10">
    <property type="entry name" value="Tetracycline Repressor, domain 2"/>
    <property type="match status" value="1"/>
</dbReference>
<sequence length="271" mass="28971">MQDVLIHETLSRNTSGIQIPKVFGNPRYVNGGMIGFMAEVPSPLSRQESQQQTRQALVAAARAVFARDGYHGANLELIAREAGFSKGAVYSNFDGKAALFLAVMDANLEAALADGSWDVFEQPESPEAGRYGSDEIVEAIKGFALATLEFIATAAREDALAVELAKRMQALTLAYEAVAEESRAEDEELTPKEAGALLTALDQGAALLTLSGSATVDQRVLRVGMQRLLDPSREGSPANGDPAGEPALHDEVIRRRLANGLRDEVSPSMSD</sequence>
<keyword evidence="3" id="KW-0804">Transcription</keyword>
<evidence type="ECO:0000256" key="3">
    <source>
        <dbReference type="ARBA" id="ARBA00023163"/>
    </source>
</evidence>
<dbReference type="Pfam" id="PF00440">
    <property type="entry name" value="TetR_N"/>
    <property type="match status" value="1"/>
</dbReference>
<dbReference type="PANTHER" id="PTHR30055:SF234">
    <property type="entry name" value="HTH-TYPE TRANSCRIPTIONAL REGULATOR BETI"/>
    <property type="match status" value="1"/>
</dbReference>
<feature type="DNA-binding region" description="H-T-H motif" evidence="4">
    <location>
        <begin position="74"/>
        <end position="93"/>
    </location>
</feature>
<evidence type="ECO:0000256" key="1">
    <source>
        <dbReference type="ARBA" id="ARBA00023015"/>
    </source>
</evidence>
<organism evidence="7 8">
    <name type="scientific">Arthrobacter sulfonylureivorans</name>
    <dbReference type="NCBI Taxonomy" id="2486855"/>
    <lineage>
        <taxon>Bacteria</taxon>
        <taxon>Bacillati</taxon>
        <taxon>Actinomycetota</taxon>
        <taxon>Actinomycetes</taxon>
        <taxon>Micrococcales</taxon>
        <taxon>Micrococcaceae</taxon>
        <taxon>Arthrobacter</taxon>
    </lineage>
</organism>
<dbReference type="PRINTS" id="PR00455">
    <property type="entry name" value="HTHTETR"/>
</dbReference>
<evidence type="ECO:0000256" key="4">
    <source>
        <dbReference type="PROSITE-ProRule" id="PRU00335"/>
    </source>
</evidence>
<evidence type="ECO:0000259" key="6">
    <source>
        <dbReference type="PROSITE" id="PS50977"/>
    </source>
</evidence>
<evidence type="ECO:0000313" key="8">
    <source>
        <dbReference type="Proteomes" id="UP000829069"/>
    </source>
</evidence>
<dbReference type="InterPro" id="IPR050109">
    <property type="entry name" value="HTH-type_TetR-like_transc_reg"/>
</dbReference>
<geneLocation type="plasmid" evidence="7 8">
    <name>p1</name>
</geneLocation>
<reference evidence="7 8" key="1">
    <citation type="submission" date="2022-03" db="EMBL/GenBank/DDBJ databases">
        <title>Isotopic signatures of nitrous oxide derived from detoxification processes.</title>
        <authorList>
            <person name="Behrendt U."/>
            <person name="Buchen C."/>
            <person name="Well R."/>
            <person name="Ulrich A."/>
            <person name="Rohe L."/>
            <person name="Kolb S."/>
            <person name="Schloter M."/>
            <person name="Horn M.A."/>
            <person name="Augustin J."/>
        </authorList>
    </citation>
    <scope>NUCLEOTIDE SEQUENCE [LARGE SCALE GENOMIC DNA]</scope>
    <source>
        <strain evidence="7 8">S4-C24</strain>
        <plasmid evidence="7 8">p1</plasmid>
    </source>
</reference>
<keyword evidence="1" id="KW-0805">Transcription regulation</keyword>
<dbReference type="Proteomes" id="UP000829069">
    <property type="component" value="Plasmid p1"/>
</dbReference>
<keyword evidence="2 4" id="KW-0238">DNA-binding</keyword>
<dbReference type="RefSeq" id="WP_241915507.1">
    <property type="nucleotide sequence ID" value="NZ_CP093327.1"/>
</dbReference>
<keyword evidence="7" id="KW-0614">Plasmid</keyword>